<keyword evidence="2" id="KW-1185">Reference proteome</keyword>
<gene>
    <name evidence="1" type="ORF">FB471_4476</name>
</gene>
<dbReference type="AlphaFoldDB" id="A0A542DNJ2"/>
<organism evidence="1 2">
    <name type="scientific">Amycolatopsis cihanbeyliensis</name>
    <dbReference type="NCBI Taxonomy" id="1128664"/>
    <lineage>
        <taxon>Bacteria</taxon>
        <taxon>Bacillati</taxon>
        <taxon>Actinomycetota</taxon>
        <taxon>Actinomycetes</taxon>
        <taxon>Pseudonocardiales</taxon>
        <taxon>Pseudonocardiaceae</taxon>
        <taxon>Amycolatopsis</taxon>
    </lineage>
</organism>
<evidence type="ECO:0000313" key="2">
    <source>
        <dbReference type="Proteomes" id="UP000320876"/>
    </source>
</evidence>
<comment type="caution">
    <text evidence="1">The sequence shown here is derived from an EMBL/GenBank/DDBJ whole genome shotgun (WGS) entry which is preliminary data.</text>
</comment>
<evidence type="ECO:0000313" key="1">
    <source>
        <dbReference type="EMBL" id="TQJ04671.1"/>
    </source>
</evidence>
<proteinExistence type="predicted"/>
<protein>
    <submittedName>
        <fullName evidence="1">Uncharacterized protein</fullName>
    </submittedName>
</protein>
<accession>A0A542DNJ2</accession>
<sequence>MLPASVVDTNRVRNELQEAYGTAYEAAVYRTAMWYRTMVVHHNHPNDSDA</sequence>
<dbReference type="EMBL" id="VFML01000001">
    <property type="protein sequence ID" value="TQJ04671.1"/>
    <property type="molecule type" value="Genomic_DNA"/>
</dbReference>
<name>A0A542DNJ2_AMYCI</name>
<reference evidence="1 2" key="1">
    <citation type="submission" date="2019-06" db="EMBL/GenBank/DDBJ databases">
        <title>Sequencing the genomes of 1000 actinobacteria strains.</title>
        <authorList>
            <person name="Klenk H.-P."/>
        </authorList>
    </citation>
    <scope>NUCLEOTIDE SEQUENCE [LARGE SCALE GENOMIC DNA]</scope>
    <source>
        <strain evidence="1 2">DSM 45679</strain>
    </source>
</reference>
<dbReference type="Proteomes" id="UP000320876">
    <property type="component" value="Unassembled WGS sequence"/>
</dbReference>